<dbReference type="Proteomes" id="UP001140453">
    <property type="component" value="Unassembled WGS sequence"/>
</dbReference>
<reference evidence="1" key="1">
    <citation type="submission" date="2022-10" db="EMBL/GenBank/DDBJ databases">
        <title>Tapping the CABI collections for fungal endophytes: first genome assemblies for Collariella, Neodidymelliopsis, Ascochyta clinopodiicola, Didymella pomorum, Didymosphaeria variabile, Neocosmospora piperis and Neocucurbitaria cava.</title>
        <authorList>
            <person name="Hill R."/>
        </authorList>
    </citation>
    <scope>NUCLEOTIDE SEQUENCE</scope>
    <source>
        <strain evidence="1">IMI 355082</strain>
    </source>
</reference>
<evidence type="ECO:0000313" key="2">
    <source>
        <dbReference type="Proteomes" id="UP001140453"/>
    </source>
</evidence>
<accession>A0A9W9CSS1</accession>
<sequence>MQSISFGNVHSAMTSHTQSAIVWPLHYLPGTTDNFVSNEVIAKDLTAAQIWALLNNITLWESYYKNCQSITAPDSGPNLQKGDVFKFSTFGFPPLTCNVKESVAPGIRTPGRLAWSAEEEGLEVYHAWLVEDLEGGRVRVLTQESQIGKVFAEWSEAKPNKMLLGHQDWLDGLVKSARGRKVDDTNLGSVGAWERK</sequence>
<organism evidence="1 2">
    <name type="scientific">Gnomoniopsis smithogilvyi</name>
    <dbReference type="NCBI Taxonomy" id="1191159"/>
    <lineage>
        <taxon>Eukaryota</taxon>
        <taxon>Fungi</taxon>
        <taxon>Dikarya</taxon>
        <taxon>Ascomycota</taxon>
        <taxon>Pezizomycotina</taxon>
        <taxon>Sordariomycetes</taxon>
        <taxon>Sordariomycetidae</taxon>
        <taxon>Diaporthales</taxon>
        <taxon>Gnomoniaceae</taxon>
        <taxon>Gnomoniopsis</taxon>
    </lineage>
</organism>
<comment type="caution">
    <text evidence="1">The sequence shown here is derived from an EMBL/GenBank/DDBJ whole genome shotgun (WGS) entry which is preliminary data.</text>
</comment>
<gene>
    <name evidence="1" type="ORF">N0V93_009893</name>
</gene>
<dbReference type="Gene3D" id="3.30.530.20">
    <property type="match status" value="1"/>
</dbReference>
<evidence type="ECO:0000313" key="1">
    <source>
        <dbReference type="EMBL" id="KAJ4385465.1"/>
    </source>
</evidence>
<keyword evidence="2" id="KW-1185">Reference proteome</keyword>
<protein>
    <submittedName>
        <fullName evidence="1">Uncharacterized protein</fullName>
    </submittedName>
</protein>
<name>A0A9W9CSS1_9PEZI</name>
<dbReference type="SUPFAM" id="SSF55961">
    <property type="entry name" value="Bet v1-like"/>
    <property type="match status" value="1"/>
</dbReference>
<dbReference type="AlphaFoldDB" id="A0A9W9CSS1"/>
<dbReference type="EMBL" id="JAPEVB010000007">
    <property type="protein sequence ID" value="KAJ4385465.1"/>
    <property type="molecule type" value="Genomic_DNA"/>
</dbReference>
<proteinExistence type="predicted"/>
<dbReference type="InterPro" id="IPR023393">
    <property type="entry name" value="START-like_dom_sf"/>
</dbReference>
<dbReference type="OrthoDB" id="2586183at2759"/>